<keyword evidence="3" id="KW-0804">Transcription</keyword>
<dbReference type="PANTHER" id="PTHR47506:SF1">
    <property type="entry name" value="HTH-TYPE TRANSCRIPTIONAL REGULATOR YJDC"/>
    <property type="match status" value="1"/>
</dbReference>
<dbReference type="InterPro" id="IPR001647">
    <property type="entry name" value="HTH_TetR"/>
</dbReference>
<dbReference type="OrthoDB" id="9805134at2"/>
<dbReference type="Gene3D" id="1.10.357.10">
    <property type="entry name" value="Tetracycline Repressor, domain 2"/>
    <property type="match status" value="1"/>
</dbReference>
<dbReference type="SUPFAM" id="SSF48498">
    <property type="entry name" value="Tetracyclin repressor-like, C-terminal domain"/>
    <property type="match status" value="1"/>
</dbReference>
<feature type="domain" description="HTH tetR-type" evidence="4">
    <location>
        <begin position="13"/>
        <end position="57"/>
    </location>
</feature>
<keyword evidence="1" id="KW-0805">Transcription regulation</keyword>
<keyword evidence="2 6" id="KW-0238">DNA-binding</keyword>
<dbReference type="SUPFAM" id="SSF46689">
    <property type="entry name" value="Homeodomain-like"/>
    <property type="match status" value="1"/>
</dbReference>
<dbReference type="GO" id="GO:0003677">
    <property type="term" value="F:DNA binding"/>
    <property type="evidence" value="ECO:0007669"/>
    <property type="project" value="UniProtKB-KW"/>
</dbReference>
<dbReference type="STRING" id="587909.SAMN05421810_109228"/>
<evidence type="ECO:0000256" key="3">
    <source>
        <dbReference type="ARBA" id="ARBA00023163"/>
    </source>
</evidence>
<evidence type="ECO:0000259" key="5">
    <source>
        <dbReference type="Pfam" id="PF16925"/>
    </source>
</evidence>
<evidence type="ECO:0000259" key="4">
    <source>
        <dbReference type="Pfam" id="PF00440"/>
    </source>
</evidence>
<dbReference type="InterPro" id="IPR009057">
    <property type="entry name" value="Homeodomain-like_sf"/>
</dbReference>
<feature type="domain" description="Tetracyclin repressor-like C-terminal" evidence="5">
    <location>
        <begin position="83"/>
        <end position="174"/>
    </location>
</feature>
<dbReference type="RefSeq" id="WP_092534422.1">
    <property type="nucleotide sequence ID" value="NZ_FOWW01000009.1"/>
</dbReference>
<keyword evidence="7" id="KW-1185">Reference proteome</keyword>
<gene>
    <name evidence="6" type="ORF">SAMN05421810_109228</name>
</gene>
<accession>A0A1I5ZIE1</accession>
<dbReference type="AlphaFoldDB" id="A0A1I5ZIE1"/>
<sequence>MPRPREFNEQHAIDRAMWAFWAGGYGGTSTERLTEATGLRRSSLYNTFRSKHALFRRCLWRYAETATQAQLDLLASPGPARETLRALLMRVVDDESRAGSPGCLAVNTAIELGGRDDEVTADLRRDRERLAGAIREVIERGQRAGEIDRGKDAGDLAHFVTATTGGLRVLARGGADRATLTGVVEVALATL</sequence>
<dbReference type="PANTHER" id="PTHR47506">
    <property type="entry name" value="TRANSCRIPTIONAL REGULATORY PROTEIN"/>
    <property type="match status" value="1"/>
</dbReference>
<proteinExistence type="predicted"/>
<evidence type="ECO:0000256" key="1">
    <source>
        <dbReference type="ARBA" id="ARBA00023015"/>
    </source>
</evidence>
<dbReference type="EMBL" id="FOWW01000009">
    <property type="protein sequence ID" value="SFQ56249.1"/>
    <property type="molecule type" value="Genomic_DNA"/>
</dbReference>
<organism evidence="6 7">
    <name type="scientific">Amycolatopsis arida</name>
    <dbReference type="NCBI Taxonomy" id="587909"/>
    <lineage>
        <taxon>Bacteria</taxon>
        <taxon>Bacillati</taxon>
        <taxon>Actinomycetota</taxon>
        <taxon>Actinomycetes</taxon>
        <taxon>Pseudonocardiales</taxon>
        <taxon>Pseudonocardiaceae</taxon>
        <taxon>Amycolatopsis</taxon>
    </lineage>
</organism>
<dbReference type="InterPro" id="IPR011075">
    <property type="entry name" value="TetR_C"/>
</dbReference>
<dbReference type="Proteomes" id="UP000198727">
    <property type="component" value="Unassembled WGS sequence"/>
</dbReference>
<evidence type="ECO:0000313" key="7">
    <source>
        <dbReference type="Proteomes" id="UP000198727"/>
    </source>
</evidence>
<dbReference type="InterPro" id="IPR036271">
    <property type="entry name" value="Tet_transcr_reg_TetR-rel_C_sf"/>
</dbReference>
<reference evidence="7" key="1">
    <citation type="submission" date="2016-10" db="EMBL/GenBank/DDBJ databases">
        <authorList>
            <person name="Varghese N."/>
            <person name="Submissions S."/>
        </authorList>
    </citation>
    <scope>NUCLEOTIDE SEQUENCE [LARGE SCALE GENOMIC DNA]</scope>
    <source>
        <strain evidence="7">CGMCC 4.5579</strain>
    </source>
</reference>
<evidence type="ECO:0000313" key="6">
    <source>
        <dbReference type="EMBL" id="SFQ56249.1"/>
    </source>
</evidence>
<name>A0A1I5ZIE1_9PSEU</name>
<dbReference type="Pfam" id="PF16925">
    <property type="entry name" value="TetR_C_13"/>
    <property type="match status" value="1"/>
</dbReference>
<evidence type="ECO:0000256" key="2">
    <source>
        <dbReference type="ARBA" id="ARBA00023125"/>
    </source>
</evidence>
<protein>
    <submittedName>
        <fullName evidence="6">DNA-binding transcriptional regulator, AcrR family</fullName>
    </submittedName>
</protein>
<dbReference type="Pfam" id="PF00440">
    <property type="entry name" value="TetR_N"/>
    <property type="match status" value="1"/>
</dbReference>
<dbReference type="Gene3D" id="1.10.10.60">
    <property type="entry name" value="Homeodomain-like"/>
    <property type="match status" value="1"/>
</dbReference>